<protein>
    <recommendedName>
        <fullName evidence="7">Murine leukemia virus integrase C-terminal domain-containing protein</fullName>
    </recommendedName>
</protein>
<keyword evidence="2" id="KW-0548">Nucleotidyltransferase</keyword>
<evidence type="ECO:0000256" key="5">
    <source>
        <dbReference type="ARBA" id="ARBA00022801"/>
    </source>
</evidence>
<dbReference type="GO" id="GO:0016787">
    <property type="term" value="F:hydrolase activity"/>
    <property type="evidence" value="ECO:0007669"/>
    <property type="project" value="UniProtKB-KW"/>
</dbReference>
<name>A0AAV7RNN9_PLEWA</name>
<evidence type="ECO:0000259" key="7">
    <source>
        <dbReference type="Pfam" id="PF18697"/>
    </source>
</evidence>
<dbReference type="GO" id="GO:0004519">
    <property type="term" value="F:endonuclease activity"/>
    <property type="evidence" value="ECO:0007669"/>
    <property type="project" value="UniProtKB-KW"/>
</dbReference>
<evidence type="ECO:0000256" key="4">
    <source>
        <dbReference type="ARBA" id="ARBA00022759"/>
    </source>
</evidence>
<feature type="compositionally biased region" description="Acidic residues" evidence="6">
    <location>
        <begin position="157"/>
        <end position="166"/>
    </location>
</feature>
<gene>
    <name evidence="8" type="ORF">NDU88_006936</name>
</gene>
<keyword evidence="9" id="KW-1185">Reference proteome</keyword>
<evidence type="ECO:0000256" key="3">
    <source>
        <dbReference type="ARBA" id="ARBA00022722"/>
    </source>
</evidence>
<dbReference type="EMBL" id="JANPWB010000009">
    <property type="protein sequence ID" value="KAJ1154182.1"/>
    <property type="molecule type" value="Genomic_DNA"/>
</dbReference>
<dbReference type="InterPro" id="IPR040643">
    <property type="entry name" value="MLVIN_C"/>
</dbReference>
<dbReference type="GO" id="GO:0016779">
    <property type="term" value="F:nucleotidyltransferase activity"/>
    <property type="evidence" value="ECO:0007669"/>
    <property type="project" value="UniProtKB-KW"/>
</dbReference>
<organism evidence="8 9">
    <name type="scientific">Pleurodeles waltl</name>
    <name type="common">Iberian ribbed newt</name>
    <dbReference type="NCBI Taxonomy" id="8319"/>
    <lineage>
        <taxon>Eukaryota</taxon>
        <taxon>Metazoa</taxon>
        <taxon>Chordata</taxon>
        <taxon>Craniata</taxon>
        <taxon>Vertebrata</taxon>
        <taxon>Euteleostomi</taxon>
        <taxon>Amphibia</taxon>
        <taxon>Batrachia</taxon>
        <taxon>Caudata</taxon>
        <taxon>Salamandroidea</taxon>
        <taxon>Salamandridae</taxon>
        <taxon>Pleurodelinae</taxon>
        <taxon>Pleurodeles</taxon>
    </lineage>
</organism>
<accession>A0AAV7RNN9</accession>
<dbReference type="AlphaFoldDB" id="A0AAV7RNN9"/>
<sequence>MKHTPDRKTGLSPHEILMGRTMRLPAVPANALVNITDDMALDYCKGLADVVRSFSQQVQATTLPPIHDPGHNLRAGDWVIVRKHVRKTCLELRWRGPYQVVLTTMTAVKCAGLPNWIHVSHTKRVVCPPDHEEVLLTAAGTTGKQIAAPEPEKEPTEPEFEPELVEDGSITPVRDESEELQEGVQEPISMDTAGEPSSAEVHPEADGAEKQTEQVPNQEGERVETGQSQSDPTPPELVAGPSREIAIEKEKKKSPILRRILTEGTRKGDNWPESQIGKKMELVINETIEEEVDTMRMQDLSKGELSSDRRLKRKRIASRCYAGPEGLMHYQ</sequence>
<dbReference type="Gene3D" id="2.30.30.850">
    <property type="match status" value="1"/>
</dbReference>
<evidence type="ECO:0000313" key="8">
    <source>
        <dbReference type="EMBL" id="KAJ1154182.1"/>
    </source>
</evidence>
<feature type="region of interest" description="Disordered" evidence="6">
    <location>
        <begin position="140"/>
        <end position="252"/>
    </location>
</feature>
<keyword evidence="5" id="KW-0378">Hydrolase</keyword>
<proteinExistence type="predicted"/>
<feature type="domain" description="Murine leukemia virus integrase C-terminal" evidence="7">
    <location>
        <begin position="71"/>
        <end position="125"/>
    </location>
</feature>
<comment type="caution">
    <text evidence="8">The sequence shown here is derived from an EMBL/GenBank/DDBJ whole genome shotgun (WGS) entry which is preliminary data.</text>
</comment>
<evidence type="ECO:0000256" key="2">
    <source>
        <dbReference type="ARBA" id="ARBA00022695"/>
    </source>
</evidence>
<dbReference type="Pfam" id="PF18697">
    <property type="entry name" value="MLVIN_C"/>
    <property type="match status" value="1"/>
</dbReference>
<keyword evidence="4" id="KW-0255">Endonuclease</keyword>
<dbReference type="Proteomes" id="UP001066276">
    <property type="component" value="Chromosome 5"/>
</dbReference>
<reference evidence="8" key="1">
    <citation type="journal article" date="2022" name="bioRxiv">
        <title>Sequencing and chromosome-scale assembly of the giantPleurodeles waltlgenome.</title>
        <authorList>
            <person name="Brown T."/>
            <person name="Elewa A."/>
            <person name="Iarovenko S."/>
            <person name="Subramanian E."/>
            <person name="Araus A.J."/>
            <person name="Petzold A."/>
            <person name="Susuki M."/>
            <person name="Suzuki K.-i.T."/>
            <person name="Hayashi T."/>
            <person name="Toyoda A."/>
            <person name="Oliveira C."/>
            <person name="Osipova E."/>
            <person name="Leigh N.D."/>
            <person name="Simon A."/>
            <person name="Yun M.H."/>
        </authorList>
    </citation>
    <scope>NUCLEOTIDE SEQUENCE</scope>
    <source>
        <strain evidence="8">20211129_DDA</strain>
        <tissue evidence="8">Liver</tissue>
    </source>
</reference>
<evidence type="ECO:0000313" key="9">
    <source>
        <dbReference type="Proteomes" id="UP001066276"/>
    </source>
</evidence>
<keyword evidence="3" id="KW-0540">Nuclease</keyword>
<keyword evidence="1" id="KW-0808">Transferase</keyword>
<evidence type="ECO:0000256" key="1">
    <source>
        <dbReference type="ARBA" id="ARBA00022679"/>
    </source>
</evidence>
<evidence type="ECO:0000256" key="6">
    <source>
        <dbReference type="SAM" id="MobiDB-lite"/>
    </source>
</evidence>
<feature type="compositionally biased region" description="Basic and acidic residues" evidence="6">
    <location>
        <begin position="201"/>
        <end position="212"/>
    </location>
</feature>